<reference evidence="3" key="1">
    <citation type="journal article" date="2019" name="Int. J. Syst. Evol. Microbiol.">
        <title>The Global Catalogue of Microorganisms (GCM) 10K type strain sequencing project: providing services to taxonomists for standard genome sequencing and annotation.</title>
        <authorList>
            <consortium name="The Broad Institute Genomics Platform"/>
            <consortium name="The Broad Institute Genome Sequencing Center for Infectious Disease"/>
            <person name="Wu L."/>
            <person name="Ma J."/>
        </authorList>
    </citation>
    <scope>NUCLEOTIDE SEQUENCE [LARGE SCALE GENOMIC DNA]</scope>
    <source>
        <strain evidence="3">CCUG 50347</strain>
    </source>
</reference>
<organism evidence="2 3">
    <name type="scientific">Actinomycetospora chibensis</name>
    <dbReference type="NCBI Taxonomy" id="663606"/>
    <lineage>
        <taxon>Bacteria</taxon>
        <taxon>Bacillati</taxon>
        <taxon>Actinomycetota</taxon>
        <taxon>Actinomycetes</taxon>
        <taxon>Pseudonocardiales</taxon>
        <taxon>Pseudonocardiaceae</taxon>
        <taxon>Actinomycetospora</taxon>
    </lineage>
</organism>
<dbReference type="RefSeq" id="WP_274189252.1">
    <property type="nucleotide sequence ID" value="NZ_BAABHN010000028.1"/>
</dbReference>
<dbReference type="PANTHER" id="PTHR32251">
    <property type="entry name" value="3-OXO-5-ALPHA-STEROID 4-DEHYDROGENASE"/>
    <property type="match status" value="1"/>
</dbReference>
<feature type="transmembrane region" description="Helical" evidence="1">
    <location>
        <begin position="50"/>
        <end position="70"/>
    </location>
</feature>
<evidence type="ECO:0000313" key="3">
    <source>
        <dbReference type="Proteomes" id="UP001595909"/>
    </source>
</evidence>
<keyword evidence="3" id="KW-1185">Reference proteome</keyword>
<dbReference type="PROSITE" id="PS50244">
    <property type="entry name" value="S5A_REDUCTASE"/>
    <property type="match status" value="1"/>
</dbReference>
<keyword evidence="1" id="KW-1133">Transmembrane helix</keyword>
<dbReference type="Gene3D" id="1.20.120.1630">
    <property type="match status" value="1"/>
</dbReference>
<name>A0ABV9RM18_9PSEU</name>
<proteinExistence type="predicted"/>
<protein>
    <submittedName>
        <fullName evidence="2">DUF1295 domain-containing protein</fullName>
    </submittedName>
</protein>
<feature type="transmembrane region" description="Helical" evidence="1">
    <location>
        <begin position="153"/>
        <end position="170"/>
    </location>
</feature>
<comment type="caution">
    <text evidence="2">The sequence shown here is derived from an EMBL/GenBank/DDBJ whole genome shotgun (WGS) entry which is preliminary data.</text>
</comment>
<dbReference type="Pfam" id="PF06966">
    <property type="entry name" value="DUF1295"/>
    <property type="match status" value="1"/>
</dbReference>
<dbReference type="InterPro" id="IPR010721">
    <property type="entry name" value="UstE-like"/>
</dbReference>
<sequence length="281" mass="29783">MSPAFAIDTFDLAAFGLLLAAAVAGVVVVFAATLVVALLAGRHSVVDVTWGLGFVVVAVSAYVTSGVLGVGNTVVRTVVLALVAVWGLRLAIYIGWRNHGKGEDPRYAEMLGDDHPPGAVTAYVLRKVYLPQAGVMLVVSLPVLAAMVRASTVLPVVIVGAVVWLVGFAFESVGDAQLASFKSDPDNKGKVMDSGLWRYTRHPNYFGDACVWWGVFVVAAGHPLALVTVVGPLLMTYLLTSVTGKELTEKSMSQRPGYDEYVRRTSGFLPLPPGSRPARAT</sequence>
<evidence type="ECO:0000256" key="1">
    <source>
        <dbReference type="SAM" id="Phobius"/>
    </source>
</evidence>
<feature type="transmembrane region" description="Helical" evidence="1">
    <location>
        <begin position="211"/>
        <end position="240"/>
    </location>
</feature>
<dbReference type="Proteomes" id="UP001595909">
    <property type="component" value="Unassembled WGS sequence"/>
</dbReference>
<dbReference type="PANTHER" id="PTHR32251:SF17">
    <property type="entry name" value="STEROID 5-ALPHA REDUCTASE C-TERMINAL DOMAIN-CONTAINING PROTEIN"/>
    <property type="match status" value="1"/>
</dbReference>
<dbReference type="EMBL" id="JBHSIM010000028">
    <property type="protein sequence ID" value="MFC4833405.1"/>
    <property type="molecule type" value="Genomic_DNA"/>
</dbReference>
<keyword evidence="1" id="KW-0472">Membrane</keyword>
<evidence type="ECO:0000313" key="2">
    <source>
        <dbReference type="EMBL" id="MFC4833405.1"/>
    </source>
</evidence>
<accession>A0ABV9RM18</accession>
<feature type="transmembrane region" description="Helical" evidence="1">
    <location>
        <begin position="128"/>
        <end position="146"/>
    </location>
</feature>
<feature type="transmembrane region" description="Helical" evidence="1">
    <location>
        <begin position="12"/>
        <end position="38"/>
    </location>
</feature>
<keyword evidence="1" id="KW-0812">Transmembrane</keyword>
<gene>
    <name evidence="2" type="ORF">ACFPEL_13415</name>
</gene>
<feature type="transmembrane region" description="Helical" evidence="1">
    <location>
        <begin position="77"/>
        <end position="96"/>
    </location>
</feature>